<sequence length="338" mass="38341">MVELAKGFLANNNEVQFLVYHPLDFYNAELTNAGIKITLISDESYLRRILKIRKFIRNNNFDVVISFLSGPVFISEISSLPFRRWKLIVGERSANPVMQIKMKWKIMRLFHSLADFVVCNSHLNANMVLRANPLLKNKCKTIYNIVDLEKYTTTPITDHEKFNLVIPSSHQYLKNLKGLIEGVALLPKPLQEKLDINWYGEVLDKSLEEGKLKIAEYGLDHIFTFHHPVKNIHEVMQKAGGVGLFSFYEGLPNAVCEAMACGKPVVASNISDNSILIGNDSLLCVPTDSTSISTALKNMLSLNKTELENIGKRNREFAENNFNSSIIIKQYSNLFDND</sequence>
<protein>
    <submittedName>
        <fullName evidence="3">Glycosyltransferase</fullName>
    </submittedName>
</protein>
<dbReference type="Pfam" id="PF00534">
    <property type="entry name" value="Glycos_transf_1"/>
    <property type="match status" value="1"/>
</dbReference>
<name>A0AAD1DKD0_9FLAO</name>
<accession>A0AAD1DKD0</accession>
<evidence type="ECO:0000313" key="4">
    <source>
        <dbReference type="Proteomes" id="UP000274073"/>
    </source>
</evidence>
<organism evidence="3 4">
    <name type="scientific">Chryseobacterium shandongense</name>
    <dbReference type="NCBI Taxonomy" id="1493872"/>
    <lineage>
        <taxon>Bacteria</taxon>
        <taxon>Pseudomonadati</taxon>
        <taxon>Bacteroidota</taxon>
        <taxon>Flavobacteriia</taxon>
        <taxon>Flavobacteriales</taxon>
        <taxon>Weeksellaceae</taxon>
        <taxon>Chryseobacterium group</taxon>
        <taxon>Chryseobacterium</taxon>
    </lineage>
</organism>
<dbReference type="EMBL" id="CP033915">
    <property type="protein sequence ID" value="AZA86027.1"/>
    <property type="molecule type" value="Genomic_DNA"/>
</dbReference>
<dbReference type="InterPro" id="IPR001296">
    <property type="entry name" value="Glyco_trans_1"/>
</dbReference>
<dbReference type="PANTHER" id="PTHR12526">
    <property type="entry name" value="GLYCOSYLTRANSFERASE"/>
    <property type="match status" value="1"/>
</dbReference>
<dbReference type="SUPFAM" id="SSF53756">
    <property type="entry name" value="UDP-Glycosyltransferase/glycogen phosphorylase"/>
    <property type="match status" value="1"/>
</dbReference>
<dbReference type="Pfam" id="PF13439">
    <property type="entry name" value="Glyco_transf_4"/>
    <property type="match status" value="1"/>
</dbReference>
<feature type="domain" description="Glycosyltransferase subfamily 4-like N-terminal" evidence="2">
    <location>
        <begin position="2"/>
        <end position="150"/>
    </location>
</feature>
<dbReference type="InterPro" id="IPR028098">
    <property type="entry name" value="Glyco_trans_4-like_N"/>
</dbReference>
<proteinExistence type="predicted"/>
<reference evidence="3 4" key="1">
    <citation type="submission" date="2018-11" db="EMBL/GenBank/DDBJ databases">
        <title>Proposal to divide the Flavobacteriaceae and reorganize its genera based on Amino Acid Identity values calculated from whole genome sequences.</title>
        <authorList>
            <person name="Nicholson A.C."/>
            <person name="Gulvik C.A."/>
            <person name="Whitney A.M."/>
            <person name="Humrighouse B.W."/>
            <person name="Bell M."/>
            <person name="Holmes B."/>
            <person name="Steigerwalt A.G."/>
            <person name="Villarma A."/>
            <person name="Sheth M."/>
            <person name="Batra D."/>
            <person name="Pryor J."/>
            <person name="Bernardet J.-F."/>
            <person name="Hugo C."/>
            <person name="Kampfer P."/>
            <person name="Newman J."/>
            <person name="McQuiston J.R."/>
        </authorList>
    </citation>
    <scope>NUCLEOTIDE SEQUENCE [LARGE SCALE GENOMIC DNA]</scope>
    <source>
        <strain evidence="3 4">G0207</strain>
    </source>
</reference>
<dbReference type="PANTHER" id="PTHR12526:SF630">
    <property type="entry name" value="GLYCOSYLTRANSFERASE"/>
    <property type="match status" value="1"/>
</dbReference>
<evidence type="ECO:0000313" key="3">
    <source>
        <dbReference type="EMBL" id="AZA86027.1"/>
    </source>
</evidence>
<feature type="domain" description="Glycosyl transferase family 1" evidence="1">
    <location>
        <begin position="168"/>
        <end position="316"/>
    </location>
</feature>
<evidence type="ECO:0000259" key="2">
    <source>
        <dbReference type="Pfam" id="PF13439"/>
    </source>
</evidence>
<dbReference type="GO" id="GO:0016757">
    <property type="term" value="F:glycosyltransferase activity"/>
    <property type="evidence" value="ECO:0007669"/>
    <property type="project" value="InterPro"/>
</dbReference>
<dbReference type="Gene3D" id="3.40.50.2000">
    <property type="entry name" value="Glycogen Phosphorylase B"/>
    <property type="match status" value="2"/>
</dbReference>
<evidence type="ECO:0000259" key="1">
    <source>
        <dbReference type="Pfam" id="PF00534"/>
    </source>
</evidence>
<gene>
    <name evidence="3" type="ORF">EG349_04125</name>
</gene>
<dbReference type="AlphaFoldDB" id="A0AAD1DKD0"/>
<dbReference type="Proteomes" id="UP000274073">
    <property type="component" value="Chromosome"/>
</dbReference>